<comment type="caution">
    <text evidence="1">The sequence shown here is derived from an EMBL/GenBank/DDBJ whole genome shotgun (WGS) entry which is preliminary data.</text>
</comment>
<reference evidence="1" key="1">
    <citation type="submission" date="2021-02" db="EMBL/GenBank/DDBJ databases">
        <title>Genome sequence Cadophora malorum strain M34.</title>
        <authorList>
            <person name="Stefanovic E."/>
            <person name="Vu D."/>
            <person name="Scully C."/>
            <person name="Dijksterhuis J."/>
            <person name="Roader J."/>
            <person name="Houbraken J."/>
        </authorList>
    </citation>
    <scope>NUCLEOTIDE SEQUENCE</scope>
    <source>
        <strain evidence="1">M34</strain>
    </source>
</reference>
<dbReference type="AlphaFoldDB" id="A0A8H7VYX7"/>
<proteinExistence type="predicted"/>
<evidence type="ECO:0000313" key="1">
    <source>
        <dbReference type="EMBL" id="KAG4411836.1"/>
    </source>
</evidence>
<accession>A0A8H7VYX7</accession>
<gene>
    <name evidence="1" type="ORF">IFR04_015020</name>
</gene>
<dbReference type="EMBL" id="JAFJYH010000434">
    <property type="protein sequence ID" value="KAG4411836.1"/>
    <property type="molecule type" value="Genomic_DNA"/>
</dbReference>
<evidence type="ECO:0000313" key="2">
    <source>
        <dbReference type="Proteomes" id="UP000664132"/>
    </source>
</evidence>
<name>A0A8H7VYX7_9HELO</name>
<protein>
    <submittedName>
        <fullName evidence="1">Uncharacterized protein</fullName>
    </submittedName>
</protein>
<dbReference type="Proteomes" id="UP000664132">
    <property type="component" value="Unassembled WGS sequence"/>
</dbReference>
<keyword evidence="2" id="KW-1185">Reference proteome</keyword>
<organism evidence="1 2">
    <name type="scientific">Cadophora malorum</name>
    <dbReference type="NCBI Taxonomy" id="108018"/>
    <lineage>
        <taxon>Eukaryota</taxon>
        <taxon>Fungi</taxon>
        <taxon>Dikarya</taxon>
        <taxon>Ascomycota</taxon>
        <taxon>Pezizomycotina</taxon>
        <taxon>Leotiomycetes</taxon>
        <taxon>Helotiales</taxon>
        <taxon>Ploettnerulaceae</taxon>
        <taxon>Cadophora</taxon>
    </lineage>
</organism>
<sequence length="242" mass="27646">MANLEELKTLHVEDLMSQPRESVLELWRSLPAPQPGTFDGEWFGYVHVRLYTTAYLPTTATLQYFQRNKTGTRRIENGHLLTSTQHGDDPEFRADQMEISYNLAKHGKFWLGKSYKSDSGGIRGEGVNRYLASDGSYKRLHRYKWALSESKIDGKPAIVGSYRGFENVQGTEWEMCNEMRDLGDGRMLSATYANTTVKGVLPRMRADGMGSDIEFFTLTGPVAPWKRLRDPEMETRVTLDYN</sequence>